<feature type="non-terminal residue" evidence="2">
    <location>
        <position position="268"/>
    </location>
</feature>
<name>A0A7J6Q3W0_PEROL</name>
<accession>A0A7J6Q3W0</accession>
<reference evidence="2 3" key="1">
    <citation type="submission" date="2020-04" db="EMBL/GenBank/DDBJ databases">
        <title>Perkinsus olseni comparative genomics.</title>
        <authorList>
            <person name="Bogema D.R."/>
        </authorList>
    </citation>
    <scope>NUCLEOTIDE SEQUENCE [LARGE SCALE GENOMIC DNA]</scope>
    <source>
        <strain evidence="2 3">ATCC PRA-207</strain>
    </source>
</reference>
<keyword evidence="3" id="KW-1185">Reference proteome</keyword>
<evidence type="ECO:0000313" key="2">
    <source>
        <dbReference type="EMBL" id="KAF4702958.1"/>
    </source>
</evidence>
<dbReference type="Proteomes" id="UP000553632">
    <property type="component" value="Unassembled WGS sequence"/>
</dbReference>
<dbReference type="AlphaFoldDB" id="A0A7J6Q3W0"/>
<comment type="caution">
    <text evidence="2">The sequence shown here is derived from an EMBL/GenBank/DDBJ whole genome shotgun (WGS) entry which is preliminary data.</text>
</comment>
<dbReference type="EMBL" id="JABANO010035759">
    <property type="protein sequence ID" value="KAF4702958.1"/>
    <property type="molecule type" value="Genomic_DNA"/>
</dbReference>
<proteinExistence type="predicted"/>
<evidence type="ECO:0000313" key="3">
    <source>
        <dbReference type="Proteomes" id="UP000553632"/>
    </source>
</evidence>
<dbReference type="InterPro" id="IPR036609">
    <property type="entry name" value="LCCL_sf"/>
</dbReference>
<protein>
    <submittedName>
        <fullName evidence="2">Uncharacterized protein</fullName>
    </submittedName>
</protein>
<sequence>QSSDEEMLGQEGASSPPPASSENGERCVSTGWAGGPRMGSVAEPGFQCGFTSSSEAESTEPVRYPQGKRRRGDHPAVVSRVMVYQPICRGLPITHDDVGTVIDVRVAAGDLLAHNPLLRAQRLWCCCNSSKRSRLLSTTKKQRTSSSSSRAKDRYITIPGKDLETAQLTYTADSDLVSAVVHDGRFDPTDTPTDLNGLKVLIEVEMLSPVTHFLKVERNGITSRFRTRRSQRPTLAYTVVSVEPLVGRGSPLADEATIQLYSSTPSSG</sequence>
<feature type="non-terminal residue" evidence="2">
    <location>
        <position position="1"/>
    </location>
</feature>
<evidence type="ECO:0000256" key="1">
    <source>
        <dbReference type="SAM" id="MobiDB-lite"/>
    </source>
</evidence>
<gene>
    <name evidence="2" type="ORF">FOZ63_004077</name>
</gene>
<feature type="region of interest" description="Disordered" evidence="1">
    <location>
        <begin position="1"/>
        <end position="74"/>
    </location>
</feature>
<organism evidence="2 3">
    <name type="scientific">Perkinsus olseni</name>
    <name type="common">Perkinsus atlanticus</name>
    <dbReference type="NCBI Taxonomy" id="32597"/>
    <lineage>
        <taxon>Eukaryota</taxon>
        <taxon>Sar</taxon>
        <taxon>Alveolata</taxon>
        <taxon>Perkinsozoa</taxon>
        <taxon>Perkinsea</taxon>
        <taxon>Perkinsida</taxon>
        <taxon>Perkinsidae</taxon>
        <taxon>Perkinsus</taxon>
    </lineage>
</organism>
<dbReference type="Gene3D" id="2.170.130.20">
    <property type="entry name" value="LCCL-like domain"/>
    <property type="match status" value="1"/>
</dbReference>